<accession>A0AAD4XK76</accession>
<name>A0AAD4XK76_9MAGN</name>
<dbReference type="SUPFAM" id="SSF81383">
    <property type="entry name" value="F-box domain"/>
    <property type="match status" value="1"/>
</dbReference>
<protein>
    <recommendedName>
        <fullName evidence="1">F-box domain-containing protein</fullName>
    </recommendedName>
</protein>
<dbReference type="PANTHER" id="PTHR31672">
    <property type="entry name" value="BNACNNG10540D PROTEIN"/>
    <property type="match status" value="1"/>
</dbReference>
<reference evidence="2" key="1">
    <citation type="submission" date="2022-04" db="EMBL/GenBank/DDBJ databases">
        <title>A functionally conserved STORR gene fusion in Papaver species that diverged 16.8 million years ago.</title>
        <authorList>
            <person name="Catania T."/>
        </authorList>
    </citation>
    <scope>NUCLEOTIDE SEQUENCE</scope>
    <source>
        <strain evidence="2">S-188037</strain>
    </source>
</reference>
<feature type="domain" description="F-box" evidence="1">
    <location>
        <begin position="21"/>
        <end position="67"/>
    </location>
</feature>
<dbReference type="Gene3D" id="3.80.10.10">
    <property type="entry name" value="Ribonuclease Inhibitor"/>
    <property type="match status" value="1"/>
</dbReference>
<dbReference type="SMART" id="SM00256">
    <property type="entry name" value="FBOX"/>
    <property type="match status" value="1"/>
</dbReference>
<dbReference type="PANTHER" id="PTHR31672:SF13">
    <property type="entry name" value="F-BOX PROTEIN CPR30-LIKE"/>
    <property type="match status" value="1"/>
</dbReference>
<evidence type="ECO:0000313" key="3">
    <source>
        <dbReference type="Proteomes" id="UP001202328"/>
    </source>
</evidence>
<dbReference type="InterPro" id="IPR032675">
    <property type="entry name" value="LRR_dom_sf"/>
</dbReference>
<dbReference type="InterPro" id="IPR036047">
    <property type="entry name" value="F-box-like_dom_sf"/>
</dbReference>
<dbReference type="AlphaFoldDB" id="A0AAD4XK76"/>
<dbReference type="PROSITE" id="PS50181">
    <property type="entry name" value="FBOX"/>
    <property type="match status" value="1"/>
</dbReference>
<dbReference type="EMBL" id="JAJJMB010008687">
    <property type="protein sequence ID" value="KAI3921497.1"/>
    <property type="molecule type" value="Genomic_DNA"/>
</dbReference>
<gene>
    <name evidence="2" type="ORF">MKW98_013431</name>
</gene>
<dbReference type="Proteomes" id="UP001202328">
    <property type="component" value="Unassembled WGS sequence"/>
</dbReference>
<comment type="caution">
    <text evidence="2">The sequence shown here is derived from an EMBL/GenBank/DDBJ whole genome shotgun (WGS) entry which is preliminary data.</text>
</comment>
<sequence>MITTILDTMQTLEEEEAVISTTSMSSLPEDIQVDIFTKLPLKSISMSRCVCKLWYNLLSTSKFIKYHLNHNNIQNKKINHKLISITRGSYSIYSTAYDSVSSSPLPSFNKTLKVDMVEILGSCDGLACLGINGYVIGIVNSRYYRICIWNPLTREYKQVLVKSHFQENIVRHFLLTADDIVKRVWQCWVTIFVYL</sequence>
<proteinExistence type="predicted"/>
<keyword evidence="3" id="KW-1185">Reference proteome</keyword>
<evidence type="ECO:0000259" key="1">
    <source>
        <dbReference type="PROSITE" id="PS50181"/>
    </source>
</evidence>
<dbReference type="InterPro" id="IPR050796">
    <property type="entry name" value="SCF_F-box_component"/>
</dbReference>
<dbReference type="InterPro" id="IPR001810">
    <property type="entry name" value="F-box_dom"/>
</dbReference>
<organism evidence="2 3">
    <name type="scientific">Papaver atlanticum</name>
    <dbReference type="NCBI Taxonomy" id="357466"/>
    <lineage>
        <taxon>Eukaryota</taxon>
        <taxon>Viridiplantae</taxon>
        <taxon>Streptophyta</taxon>
        <taxon>Embryophyta</taxon>
        <taxon>Tracheophyta</taxon>
        <taxon>Spermatophyta</taxon>
        <taxon>Magnoliopsida</taxon>
        <taxon>Ranunculales</taxon>
        <taxon>Papaveraceae</taxon>
        <taxon>Papaveroideae</taxon>
        <taxon>Papaver</taxon>
    </lineage>
</organism>
<evidence type="ECO:0000313" key="2">
    <source>
        <dbReference type="EMBL" id="KAI3921497.1"/>
    </source>
</evidence>
<dbReference type="Pfam" id="PF00646">
    <property type="entry name" value="F-box"/>
    <property type="match status" value="1"/>
</dbReference>